<sequence>MLRTALKPRWLALLVVMLLAATLMAKLGEWQLDRAREHGESAQQAELAQKSSKTVPLESVLKPSQTFQRDAVNAKVTVSGHWSGENQLLSPDREQDGKTGLWVVTPLITGDGTTVPVVRGWVAGPDDAAAAAPDSDTEVTVVGLLQPSEPPSVRKPGETSGLPEGQIDRVAAAQLAALWPQPMITGFVVLDSQTPAAATPITPVPPPTSDGELDWGNVSYAIQWWAFAVIALLFWFRLVRDDHRGLLPSNDDEDDDEPLDEGTPSWPARTVDSP</sequence>
<evidence type="ECO:0000256" key="7">
    <source>
        <dbReference type="SAM" id="MobiDB-lite"/>
    </source>
</evidence>
<dbReference type="PROSITE" id="PS50895">
    <property type="entry name" value="SURF1"/>
    <property type="match status" value="1"/>
</dbReference>
<accession>A0ABP6ZR85</accession>
<comment type="similarity">
    <text evidence="2 6">Belongs to the SURF1 family.</text>
</comment>
<evidence type="ECO:0000313" key="8">
    <source>
        <dbReference type="EMBL" id="GAA3616645.1"/>
    </source>
</evidence>
<reference evidence="9" key="1">
    <citation type="journal article" date="2019" name="Int. J. Syst. Evol. Microbiol.">
        <title>The Global Catalogue of Microorganisms (GCM) 10K type strain sequencing project: providing services to taxonomists for standard genome sequencing and annotation.</title>
        <authorList>
            <consortium name="The Broad Institute Genomics Platform"/>
            <consortium name="The Broad Institute Genome Sequencing Center for Infectious Disease"/>
            <person name="Wu L."/>
            <person name="Ma J."/>
        </authorList>
    </citation>
    <scope>NUCLEOTIDE SEQUENCE [LARGE SCALE GENOMIC DNA]</scope>
    <source>
        <strain evidence="9">JCM 16902</strain>
    </source>
</reference>
<evidence type="ECO:0000313" key="9">
    <source>
        <dbReference type="Proteomes" id="UP001501074"/>
    </source>
</evidence>
<comment type="caution">
    <text evidence="6">Lacks conserved residue(s) required for the propagation of feature annotation.</text>
</comment>
<proteinExistence type="inferred from homology"/>
<keyword evidence="6" id="KW-1003">Cell membrane</keyword>
<dbReference type="Pfam" id="PF02104">
    <property type="entry name" value="SURF1"/>
    <property type="match status" value="1"/>
</dbReference>
<dbReference type="RefSeq" id="WP_231482675.1">
    <property type="nucleotide sequence ID" value="NZ_BAAAZO010000006.1"/>
</dbReference>
<comment type="caution">
    <text evidence="8">The sequence shown here is derived from an EMBL/GenBank/DDBJ whole genome shotgun (WGS) entry which is preliminary data.</text>
</comment>
<name>A0ABP6ZR85_9ACTN</name>
<evidence type="ECO:0000256" key="5">
    <source>
        <dbReference type="ARBA" id="ARBA00023136"/>
    </source>
</evidence>
<evidence type="ECO:0000256" key="1">
    <source>
        <dbReference type="ARBA" id="ARBA00004370"/>
    </source>
</evidence>
<dbReference type="PANTHER" id="PTHR23427:SF2">
    <property type="entry name" value="SURFEIT LOCUS PROTEIN 1"/>
    <property type="match status" value="1"/>
</dbReference>
<feature type="compositionally biased region" description="Acidic residues" evidence="7">
    <location>
        <begin position="250"/>
        <end position="260"/>
    </location>
</feature>
<dbReference type="InterPro" id="IPR002994">
    <property type="entry name" value="Surf1/Shy1"/>
</dbReference>
<keyword evidence="4 6" id="KW-1133">Transmembrane helix</keyword>
<evidence type="ECO:0000256" key="3">
    <source>
        <dbReference type="ARBA" id="ARBA00022692"/>
    </source>
</evidence>
<dbReference type="EMBL" id="BAAAZO010000006">
    <property type="protein sequence ID" value="GAA3616645.1"/>
    <property type="molecule type" value="Genomic_DNA"/>
</dbReference>
<keyword evidence="3 6" id="KW-0812">Transmembrane</keyword>
<feature type="transmembrane region" description="Helical" evidence="6">
    <location>
        <begin position="222"/>
        <end position="239"/>
    </location>
</feature>
<keyword evidence="9" id="KW-1185">Reference proteome</keyword>
<protein>
    <recommendedName>
        <fullName evidence="6">SURF1-like protein</fullName>
    </recommendedName>
</protein>
<organism evidence="8 9">
    <name type="scientific">Kineosporia mesophila</name>
    <dbReference type="NCBI Taxonomy" id="566012"/>
    <lineage>
        <taxon>Bacteria</taxon>
        <taxon>Bacillati</taxon>
        <taxon>Actinomycetota</taxon>
        <taxon>Actinomycetes</taxon>
        <taxon>Kineosporiales</taxon>
        <taxon>Kineosporiaceae</taxon>
        <taxon>Kineosporia</taxon>
    </lineage>
</organism>
<dbReference type="PANTHER" id="PTHR23427">
    <property type="entry name" value="SURFEIT LOCUS PROTEIN"/>
    <property type="match status" value="1"/>
</dbReference>
<dbReference type="InterPro" id="IPR045214">
    <property type="entry name" value="Surf1/Surf4"/>
</dbReference>
<keyword evidence="5 6" id="KW-0472">Membrane</keyword>
<evidence type="ECO:0000256" key="2">
    <source>
        <dbReference type="ARBA" id="ARBA00007165"/>
    </source>
</evidence>
<dbReference type="Proteomes" id="UP001501074">
    <property type="component" value="Unassembled WGS sequence"/>
</dbReference>
<comment type="subcellular location">
    <subcellularLocation>
        <location evidence="6">Cell membrane</location>
        <topology evidence="6">Multi-pass membrane protein</topology>
    </subcellularLocation>
    <subcellularLocation>
        <location evidence="1">Membrane</location>
    </subcellularLocation>
</comment>
<dbReference type="CDD" id="cd06662">
    <property type="entry name" value="SURF1"/>
    <property type="match status" value="1"/>
</dbReference>
<evidence type="ECO:0000256" key="6">
    <source>
        <dbReference type="RuleBase" id="RU363076"/>
    </source>
</evidence>
<feature type="region of interest" description="Disordered" evidence="7">
    <location>
        <begin position="246"/>
        <end position="274"/>
    </location>
</feature>
<gene>
    <name evidence="8" type="ORF">GCM10022223_36430</name>
</gene>
<evidence type="ECO:0000256" key="4">
    <source>
        <dbReference type="ARBA" id="ARBA00022989"/>
    </source>
</evidence>